<evidence type="ECO:0000313" key="2">
    <source>
        <dbReference type="Proteomes" id="UP000006729"/>
    </source>
</evidence>
<sequence>MDSQNPFEGEISLNQWKVGNSVREVSNGSRGGDLEMSGLSQKEIGDDDARLVYLNDPVKNNERYEFAVFGRGASIMPLAFVLSVTAVKDAYEDWRRQGSDRVENNRLACVLVDDQFRPKK</sequence>
<protein>
    <submittedName>
        <fullName evidence="1">Uncharacterized protein</fullName>
    </submittedName>
</protein>
<evidence type="ECO:0000313" key="1">
    <source>
        <dbReference type="EMBL" id="RQO97190.1"/>
    </source>
</evidence>
<keyword evidence="2" id="KW-1185">Reference proteome</keyword>
<dbReference type="OrthoDB" id="377733at2759"/>
<dbReference type="InParanoid" id="A0A3N7FTV7"/>
<gene>
    <name evidence="1" type="ORF">POPTR_010G246101</name>
</gene>
<dbReference type="EMBL" id="CM009299">
    <property type="protein sequence ID" value="RQO97190.1"/>
    <property type="molecule type" value="Genomic_DNA"/>
</dbReference>
<name>A0A3N7FTV7_POPTR</name>
<dbReference type="Proteomes" id="UP000006729">
    <property type="component" value="Chromosome 10"/>
</dbReference>
<reference evidence="1 2" key="1">
    <citation type="journal article" date="2006" name="Science">
        <title>The genome of black cottonwood, Populus trichocarpa (Torr. &amp; Gray).</title>
        <authorList>
            <person name="Tuskan G.A."/>
            <person name="Difazio S."/>
            <person name="Jansson S."/>
            <person name="Bohlmann J."/>
            <person name="Grigoriev I."/>
            <person name="Hellsten U."/>
            <person name="Putnam N."/>
            <person name="Ralph S."/>
            <person name="Rombauts S."/>
            <person name="Salamov A."/>
            <person name="Schein J."/>
            <person name="Sterck L."/>
            <person name="Aerts A."/>
            <person name="Bhalerao R.R."/>
            <person name="Bhalerao R.P."/>
            <person name="Blaudez D."/>
            <person name="Boerjan W."/>
            <person name="Brun A."/>
            <person name="Brunner A."/>
            <person name="Busov V."/>
            <person name="Campbell M."/>
            <person name="Carlson J."/>
            <person name="Chalot M."/>
            <person name="Chapman J."/>
            <person name="Chen G.L."/>
            <person name="Cooper D."/>
            <person name="Coutinho P.M."/>
            <person name="Couturier J."/>
            <person name="Covert S."/>
            <person name="Cronk Q."/>
            <person name="Cunningham R."/>
            <person name="Davis J."/>
            <person name="Degroeve S."/>
            <person name="Dejardin A."/>
            <person name="Depamphilis C."/>
            <person name="Detter J."/>
            <person name="Dirks B."/>
            <person name="Dubchak I."/>
            <person name="Duplessis S."/>
            <person name="Ehlting J."/>
            <person name="Ellis B."/>
            <person name="Gendler K."/>
            <person name="Goodstein D."/>
            <person name="Gribskov M."/>
            <person name="Grimwood J."/>
            <person name="Groover A."/>
            <person name="Gunter L."/>
            <person name="Hamberger B."/>
            <person name="Heinze B."/>
            <person name="Helariutta Y."/>
            <person name="Henrissat B."/>
            <person name="Holligan D."/>
            <person name="Holt R."/>
            <person name="Huang W."/>
            <person name="Islam-Faridi N."/>
            <person name="Jones S."/>
            <person name="Jones-Rhoades M."/>
            <person name="Jorgensen R."/>
            <person name="Joshi C."/>
            <person name="Kangasjarvi J."/>
            <person name="Karlsson J."/>
            <person name="Kelleher C."/>
            <person name="Kirkpatrick R."/>
            <person name="Kirst M."/>
            <person name="Kohler A."/>
            <person name="Kalluri U."/>
            <person name="Larimer F."/>
            <person name="Leebens-Mack J."/>
            <person name="Leple J.C."/>
            <person name="Locascio P."/>
            <person name="Lou Y."/>
            <person name="Lucas S."/>
            <person name="Martin F."/>
            <person name="Montanini B."/>
            <person name="Napoli C."/>
            <person name="Nelson D.R."/>
            <person name="Nelson C."/>
            <person name="Nieminen K."/>
            <person name="Nilsson O."/>
            <person name="Pereda V."/>
            <person name="Peter G."/>
            <person name="Philippe R."/>
            <person name="Pilate G."/>
            <person name="Poliakov A."/>
            <person name="Razumovskaya J."/>
            <person name="Richardson P."/>
            <person name="Rinaldi C."/>
            <person name="Ritland K."/>
            <person name="Rouze P."/>
            <person name="Ryaboy D."/>
            <person name="Schmutz J."/>
            <person name="Schrader J."/>
            <person name="Segerman B."/>
            <person name="Shin H."/>
            <person name="Siddiqui A."/>
            <person name="Sterky F."/>
            <person name="Terry A."/>
            <person name="Tsai C.J."/>
            <person name="Uberbacher E."/>
            <person name="Unneberg P."/>
            <person name="Vahala J."/>
            <person name="Wall K."/>
            <person name="Wessler S."/>
            <person name="Yang G."/>
            <person name="Yin T."/>
            <person name="Douglas C."/>
            <person name="Marra M."/>
            <person name="Sandberg G."/>
            <person name="Van de Peer Y."/>
            <person name="Rokhsar D."/>
        </authorList>
    </citation>
    <scope>NUCLEOTIDE SEQUENCE [LARGE SCALE GENOMIC DNA]</scope>
    <source>
        <strain evidence="2">cv. Nisqually</strain>
    </source>
</reference>
<organism evidence="1 2">
    <name type="scientific">Populus trichocarpa</name>
    <name type="common">Western balsam poplar</name>
    <name type="synonym">Populus balsamifera subsp. trichocarpa</name>
    <dbReference type="NCBI Taxonomy" id="3694"/>
    <lineage>
        <taxon>Eukaryota</taxon>
        <taxon>Viridiplantae</taxon>
        <taxon>Streptophyta</taxon>
        <taxon>Embryophyta</taxon>
        <taxon>Tracheophyta</taxon>
        <taxon>Spermatophyta</taxon>
        <taxon>Magnoliopsida</taxon>
        <taxon>eudicotyledons</taxon>
        <taxon>Gunneridae</taxon>
        <taxon>Pentapetalae</taxon>
        <taxon>rosids</taxon>
        <taxon>fabids</taxon>
        <taxon>Malpighiales</taxon>
        <taxon>Salicaceae</taxon>
        <taxon>Saliceae</taxon>
        <taxon>Populus</taxon>
    </lineage>
</organism>
<dbReference type="AlphaFoldDB" id="A0A3N7FTV7"/>
<proteinExistence type="predicted"/>
<dbReference type="STRING" id="3694.A0A3N7FTV7"/>
<accession>A0A3N7FTV7</accession>